<comment type="caution">
    <text evidence="2">The sequence shown here is derived from an EMBL/GenBank/DDBJ whole genome shotgun (WGS) entry which is preliminary data.</text>
</comment>
<dbReference type="VEuPathDB" id="FungiDB:MFRU_005g04040"/>
<dbReference type="InterPro" id="IPR043151">
    <property type="entry name" value="BAH_sf"/>
</dbReference>
<evidence type="ECO:0000256" key="1">
    <source>
        <dbReference type="SAM" id="MobiDB-lite"/>
    </source>
</evidence>
<accession>A0A5M9JNP4</accession>
<gene>
    <name evidence="2" type="ORF">EYC84_002629</name>
</gene>
<dbReference type="Gene3D" id="2.30.30.490">
    <property type="match status" value="1"/>
</dbReference>
<reference evidence="2 3" key="1">
    <citation type="submission" date="2019-06" db="EMBL/GenBank/DDBJ databases">
        <title>Genome Sequence of the Brown Rot Fungal Pathogen Monilinia fructicola.</title>
        <authorList>
            <person name="De Miccolis Angelini R.M."/>
            <person name="Landi L."/>
            <person name="Abate D."/>
            <person name="Pollastro S."/>
            <person name="Romanazzi G."/>
            <person name="Faretra F."/>
        </authorList>
    </citation>
    <scope>NUCLEOTIDE SEQUENCE [LARGE SCALE GENOMIC DNA]</scope>
    <source>
        <strain evidence="2 3">Mfrc123</strain>
    </source>
</reference>
<dbReference type="EMBL" id="VICG01000007">
    <property type="protein sequence ID" value="KAA8570327.1"/>
    <property type="molecule type" value="Genomic_DNA"/>
</dbReference>
<organism evidence="2 3">
    <name type="scientific">Monilinia fructicola</name>
    <name type="common">Brown rot fungus</name>
    <name type="synonym">Ciboria fructicola</name>
    <dbReference type="NCBI Taxonomy" id="38448"/>
    <lineage>
        <taxon>Eukaryota</taxon>
        <taxon>Fungi</taxon>
        <taxon>Dikarya</taxon>
        <taxon>Ascomycota</taxon>
        <taxon>Pezizomycotina</taxon>
        <taxon>Leotiomycetes</taxon>
        <taxon>Helotiales</taxon>
        <taxon>Sclerotiniaceae</taxon>
        <taxon>Monilinia</taxon>
    </lineage>
</organism>
<evidence type="ECO:0008006" key="4">
    <source>
        <dbReference type="Google" id="ProtNLM"/>
    </source>
</evidence>
<evidence type="ECO:0000313" key="2">
    <source>
        <dbReference type="EMBL" id="KAA8570327.1"/>
    </source>
</evidence>
<dbReference type="Proteomes" id="UP000322873">
    <property type="component" value="Unassembled WGS sequence"/>
</dbReference>
<sequence length="270" mass="30696">MAPKRGRNSSSTPSTKRVKKESSGVSSVTPPPAVQEDAVAFNIKYPIMNPSKTAKESKQNAIWRMQAEDNISPFQGFNAPEKELDYHYTVVPNDKWMGMRKYNNFIIQSETYKSNETVYVKGKTEAGIEPKDFWVARVLQVKASSPQHVYALIAWMYWPEELAATAKAADEVSPAGGRRKYHGSAELIANILEYEHVCDNEACKTLYHSGCLVEETLTKRYYEEYPENGTEPATNGKTKDKKKNIKSNRKVYSKKFKGSLYPEMMSMLHR</sequence>
<keyword evidence="3" id="KW-1185">Reference proteome</keyword>
<dbReference type="AlphaFoldDB" id="A0A5M9JNP4"/>
<name>A0A5M9JNP4_MONFR</name>
<evidence type="ECO:0000313" key="3">
    <source>
        <dbReference type="Proteomes" id="UP000322873"/>
    </source>
</evidence>
<feature type="region of interest" description="Disordered" evidence="1">
    <location>
        <begin position="1"/>
        <end position="33"/>
    </location>
</feature>
<proteinExistence type="predicted"/>
<protein>
    <recommendedName>
        <fullName evidence="4">BAH domain-containing protein</fullName>
    </recommendedName>
</protein>